<dbReference type="PANTHER" id="PTHR46042">
    <property type="entry name" value="DIPHTHINE METHYLTRANSFERASE"/>
    <property type="match status" value="1"/>
</dbReference>
<dbReference type="Gene3D" id="2.130.10.10">
    <property type="entry name" value="YVTN repeat-like/Quinoprotein amine dehydrogenase"/>
    <property type="match status" value="1"/>
</dbReference>
<dbReference type="GO" id="GO:0017183">
    <property type="term" value="P:protein histidyl modification to diphthamide"/>
    <property type="evidence" value="ECO:0007669"/>
    <property type="project" value="TreeGrafter"/>
</dbReference>
<dbReference type="AlphaFoldDB" id="A0A6P6XMB2"/>
<evidence type="ECO:0000313" key="5">
    <source>
        <dbReference type="RefSeq" id="XP_027194061.1"/>
    </source>
</evidence>
<dbReference type="InterPro" id="IPR015943">
    <property type="entry name" value="WD40/YVTN_repeat-like_dom_sf"/>
</dbReference>
<sequence>MAKNFKFYNTSTIDLNPCIIDYSKKCNTFIIGTYQLIENGTEICDEYTEEQLTFLNNRIGSINIFDAENKFITKHCCQSGGVFDLKISEYHYTNDNDNELIIAAHSNGMFAIYKLKNGKQIEQIRQIITGTKMLTTIDDSFVDNFLTLAIGSSDGKLFCYQFSITDSIEDLVEQQSIHSIVTKDSSSIWYSKIIRFKINEFQIEKNLIFVGCEDSTWRIFACNPQNLTELFRNCDSSYGVTSIELFRMIQIDTKIVSIILLVGSYDENLRIYSIDLEFNHNSDVKILRCCLQQKIHIEGSGIWRIRVNNDNILISAMYSGAYWLKLEISNELDNFKQKIQHNHNSNILNYKLNKFLFENEDLLNENHLVYGIASDNSQSTVIFASFYAKKIFLYKLCDIYL</sequence>
<dbReference type="GeneID" id="113788803"/>
<dbReference type="GO" id="GO:0005737">
    <property type="term" value="C:cytoplasm"/>
    <property type="evidence" value="ECO:0007669"/>
    <property type="project" value="TreeGrafter"/>
</dbReference>
<keyword evidence="2" id="KW-0677">Repeat</keyword>
<evidence type="ECO:0000256" key="1">
    <source>
        <dbReference type="ARBA" id="ARBA00022574"/>
    </source>
</evidence>
<dbReference type="KEGG" id="dpte:113788803"/>
<keyword evidence="1" id="KW-0853">WD repeat</keyword>
<dbReference type="PANTHER" id="PTHR46042:SF1">
    <property type="entry name" value="DIPHTHINE METHYLTRANSFERASE"/>
    <property type="match status" value="1"/>
</dbReference>
<gene>
    <name evidence="5" type="primary">LOC113788803</name>
</gene>
<dbReference type="OrthoDB" id="1930760at2759"/>
<dbReference type="InParanoid" id="A0A6P6XMB2"/>
<dbReference type="Proteomes" id="UP000515146">
    <property type="component" value="Unplaced"/>
</dbReference>
<name>A0A6P6XMB2_DERPT</name>
<proteinExistence type="predicted"/>
<reference evidence="5" key="1">
    <citation type="submission" date="2025-08" db="UniProtKB">
        <authorList>
            <consortium name="RefSeq"/>
        </authorList>
    </citation>
    <scope>IDENTIFICATION</scope>
    <source>
        <strain evidence="5">Airmid</strain>
    </source>
</reference>
<evidence type="ECO:0000256" key="3">
    <source>
        <dbReference type="ARBA" id="ARBA00043952"/>
    </source>
</evidence>
<comment type="pathway">
    <text evidence="3">Protein modification.</text>
</comment>
<dbReference type="RefSeq" id="XP_027194061.1">
    <property type="nucleotide sequence ID" value="XM_027338260.1"/>
</dbReference>
<dbReference type="SUPFAM" id="SSF50978">
    <property type="entry name" value="WD40 repeat-like"/>
    <property type="match status" value="1"/>
</dbReference>
<protein>
    <submittedName>
        <fullName evidence="5">Uncharacterized protein LOC113788803</fullName>
    </submittedName>
</protein>
<keyword evidence="4" id="KW-1185">Reference proteome</keyword>
<dbReference type="OMA" id="GIWRMKT"/>
<dbReference type="InterPro" id="IPR036322">
    <property type="entry name" value="WD40_repeat_dom_sf"/>
</dbReference>
<evidence type="ECO:0000313" key="4">
    <source>
        <dbReference type="Proteomes" id="UP000515146"/>
    </source>
</evidence>
<dbReference type="InterPro" id="IPR052415">
    <property type="entry name" value="Diphthine_MTase"/>
</dbReference>
<organism evidence="4 5">
    <name type="scientific">Dermatophagoides pteronyssinus</name>
    <name type="common">European house dust mite</name>
    <dbReference type="NCBI Taxonomy" id="6956"/>
    <lineage>
        <taxon>Eukaryota</taxon>
        <taxon>Metazoa</taxon>
        <taxon>Ecdysozoa</taxon>
        <taxon>Arthropoda</taxon>
        <taxon>Chelicerata</taxon>
        <taxon>Arachnida</taxon>
        <taxon>Acari</taxon>
        <taxon>Acariformes</taxon>
        <taxon>Sarcoptiformes</taxon>
        <taxon>Astigmata</taxon>
        <taxon>Psoroptidia</taxon>
        <taxon>Analgoidea</taxon>
        <taxon>Pyroglyphidae</taxon>
        <taxon>Dermatophagoidinae</taxon>
        <taxon>Dermatophagoides</taxon>
    </lineage>
</organism>
<dbReference type="GO" id="GO:0061685">
    <property type="term" value="F:diphthine methylesterase activity"/>
    <property type="evidence" value="ECO:0007669"/>
    <property type="project" value="TreeGrafter"/>
</dbReference>
<evidence type="ECO:0000256" key="2">
    <source>
        <dbReference type="ARBA" id="ARBA00022737"/>
    </source>
</evidence>
<accession>A0A6P6XMB2</accession>